<dbReference type="InterPro" id="IPR036388">
    <property type="entry name" value="WH-like_DNA-bd_sf"/>
</dbReference>
<dbReference type="InterPro" id="IPR013249">
    <property type="entry name" value="RNA_pol_sigma70_r4_t2"/>
</dbReference>
<evidence type="ECO:0000256" key="2">
    <source>
        <dbReference type="ARBA" id="ARBA00023015"/>
    </source>
</evidence>
<comment type="caution">
    <text evidence="8">The sequence shown here is derived from an EMBL/GenBank/DDBJ whole genome shotgun (WGS) entry which is preliminary data.</text>
</comment>
<evidence type="ECO:0000256" key="3">
    <source>
        <dbReference type="ARBA" id="ARBA00023082"/>
    </source>
</evidence>
<keyword evidence="5" id="KW-0804">Transcription</keyword>
<keyword evidence="9" id="KW-1185">Reference proteome</keyword>
<dbReference type="Pfam" id="PF04542">
    <property type="entry name" value="Sigma70_r2"/>
    <property type="match status" value="1"/>
</dbReference>
<evidence type="ECO:0000256" key="1">
    <source>
        <dbReference type="ARBA" id="ARBA00010641"/>
    </source>
</evidence>
<dbReference type="CDD" id="cd06171">
    <property type="entry name" value="Sigma70_r4"/>
    <property type="match status" value="1"/>
</dbReference>
<organism evidence="8 9">
    <name type="scientific">Actinomadura barringtoniae</name>
    <dbReference type="NCBI Taxonomy" id="1427535"/>
    <lineage>
        <taxon>Bacteria</taxon>
        <taxon>Bacillati</taxon>
        <taxon>Actinomycetota</taxon>
        <taxon>Actinomycetes</taxon>
        <taxon>Streptosporangiales</taxon>
        <taxon>Thermomonosporaceae</taxon>
        <taxon>Actinomadura</taxon>
    </lineage>
</organism>
<dbReference type="InterPro" id="IPR013324">
    <property type="entry name" value="RNA_pol_sigma_r3/r4-like"/>
</dbReference>
<dbReference type="PANTHER" id="PTHR43133:SF8">
    <property type="entry name" value="RNA POLYMERASE SIGMA FACTOR HI_1459-RELATED"/>
    <property type="match status" value="1"/>
</dbReference>
<dbReference type="GO" id="GO:0003677">
    <property type="term" value="F:DNA binding"/>
    <property type="evidence" value="ECO:0007669"/>
    <property type="project" value="UniProtKB-KW"/>
</dbReference>
<evidence type="ECO:0000313" key="8">
    <source>
        <dbReference type="EMBL" id="MBO2449182.1"/>
    </source>
</evidence>
<evidence type="ECO:0000259" key="7">
    <source>
        <dbReference type="Pfam" id="PF08281"/>
    </source>
</evidence>
<dbReference type="PANTHER" id="PTHR43133">
    <property type="entry name" value="RNA POLYMERASE ECF-TYPE SIGMA FACTO"/>
    <property type="match status" value="1"/>
</dbReference>
<accession>A0A939T7D0</accession>
<name>A0A939T7D0_9ACTN</name>
<dbReference type="SUPFAM" id="SSF88659">
    <property type="entry name" value="Sigma3 and sigma4 domains of RNA polymerase sigma factors"/>
    <property type="match status" value="1"/>
</dbReference>
<evidence type="ECO:0000313" key="9">
    <source>
        <dbReference type="Proteomes" id="UP000669179"/>
    </source>
</evidence>
<dbReference type="GO" id="GO:0006352">
    <property type="term" value="P:DNA-templated transcription initiation"/>
    <property type="evidence" value="ECO:0007669"/>
    <property type="project" value="InterPro"/>
</dbReference>
<sequence>MDEASLKEPRVTAPPDVAARDASVIERSWHEPERFGAIFDAYFTEIHRYVARRLDTHVADDLAAETFHIAFRRRRSYDLTRENARPWLYGIATNLIGRHRRDEMRRFRALGRLPADGGPEDDQDRIATRVSAQQEVRGPLAQAVAALPAKQRDVLLLVVLGELTYDEVAQALDLPYGTVCSRFNRARKKLREALGGTNPLTAEELAR</sequence>
<evidence type="ECO:0000256" key="4">
    <source>
        <dbReference type="ARBA" id="ARBA00023125"/>
    </source>
</evidence>
<keyword evidence="4" id="KW-0238">DNA-binding</keyword>
<feature type="domain" description="RNA polymerase sigma-70 region 2" evidence="6">
    <location>
        <begin position="39"/>
        <end position="105"/>
    </location>
</feature>
<keyword evidence="2" id="KW-0805">Transcription regulation</keyword>
<dbReference type="SUPFAM" id="SSF88946">
    <property type="entry name" value="Sigma2 domain of RNA polymerase sigma factors"/>
    <property type="match status" value="1"/>
</dbReference>
<protein>
    <submittedName>
        <fullName evidence="8">RNA polymerase sigma factor</fullName>
    </submittedName>
</protein>
<evidence type="ECO:0000259" key="6">
    <source>
        <dbReference type="Pfam" id="PF04542"/>
    </source>
</evidence>
<dbReference type="EMBL" id="JAGEOJ010000007">
    <property type="protein sequence ID" value="MBO2449182.1"/>
    <property type="molecule type" value="Genomic_DNA"/>
</dbReference>
<dbReference type="Gene3D" id="1.10.10.10">
    <property type="entry name" value="Winged helix-like DNA-binding domain superfamily/Winged helix DNA-binding domain"/>
    <property type="match status" value="1"/>
</dbReference>
<dbReference type="GO" id="GO:0016987">
    <property type="term" value="F:sigma factor activity"/>
    <property type="evidence" value="ECO:0007669"/>
    <property type="project" value="UniProtKB-KW"/>
</dbReference>
<dbReference type="Pfam" id="PF08281">
    <property type="entry name" value="Sigma70_r4_2"/>
    <property type="match status" value="1"/>
</dbReference>
<reference evidence="8" key="1">
    <citation type="submission" date="2021-03" db="EMBL/GenBank/DDBJ databases">
        <authorList>
            <person name="Kanchanasin P."/>
            <person name="Saeng-In P."/>
            <person name="Phongsopitanun W."/>
            <person name="Yuki M."/>
            <person name="Kudo T."/>
            <person name="Ohkuma M."/>
            <person name="Tanasupawat S."/>
        </authorList>
    </citation>
    <scope>NUCLEOTIDE SEQUENCE</scope>
    <source>
        <strain evidence="8">GKU 128</strain>
    </source>
</reference>
<dbReference type="Proteomes" id="UP000669179">
    <property type="component" value="Unassembled WGS sequence"/>
</dbReference>
<gene>
    <name evidence="8" type="ORF">J4573_18910</name>
</gene>
<dbReference type="InterPro" id="IPR039425">
    <property type="entry name" value="RNA_pol_sigma-70-like"/>
</dbReference>
<dbReference type="InterPro" id="IPR007627">
    <property type="entry name" value="RNA_pol_sigma70_r2"/>
</dbReference>
<dbReference type="AlphaFoldDB" id="A0A939T7D0"/>
<proteinExistence type="inferred from homology"/>
<dbReference type="InterPro" id="IPR013325">
    <property type="entry name" value="RNA_pol_sigma_r2"/>
</dbReference>
<dbReference type="InterPro" id="IPR014284">
    <property type="entry name" value="RNA_pol_sigma-70_dom"/>
</dbReference>
<keyword evidence="3" id="KW-0731">Sigma factor</keyword>
<feature type="domain" description="RNA polymerase sigma factor 70 region 4 type 2" evidence="7">
    <location>
        <begin position="140"/>
        <end position="190"/>
    </location>
</feature>
<dbReference type="Gene3D" id="1.10.1740.10">
    <property type="match status" value="1"/>
</dbReference>
<comment type="similarity">
    <text evidence="1">Belongs to the sigma-70 factor family. ECF subfamily.</text>
</comment>
<dbReference type="NCBIfam" id="TIGR02937">
    <property type="entry name" value="sigma70-ECF"/>
    <property type="match status" value="1"/>
</dbReference>
<evidence type="ECO:0000256" key="5">
    <source>
        <dbReference type="ARBA" id="ARBA00023163"/>
    </source>
</evidence>